<dbReference type="EMBL" id="CAJVPZ010100848">
    <property type="protein sequence ID" value="CAG8821629.1"/>
    <property type="molecule type" value="Genomic_DNA"/>
</dbReference>
<reference evidence="1" key="1">
    <citation type="submission" date="2021-06" db="EMBL/GenBank/DDBJ databases">
        <authorList>
            <person name="Kallberg Y."/>
            <person name="Tangrot J."/>
            <person name="Rosling A."/>
        </authorList>
    </citation>
    <scope>NUCLEOTIDE SEQUENCE</scope>
    <source>
        <strain evidence="1">IN212</strain>
    </source>
</reference>
<evidence type="ECO:0000313" key="2">
    <source>
        <dbReference type="Proteomes" id="UP000789396"/>
    </source>
</evidence>
<accession>A0A9N9KCU5</accession>
<keyword evidence="2" id="KW-1185">Reference proteome</keyword>
<feature type="non-terminal residue" evidence="1">
    <location>
        <position position="60"/>
    </location>
</feature>
<gene>
    <name evidence="1" type="ORF">RFULGI_LOCUS19702</name>
</gene>
<proteinExistence type="predicted"/>
<evidence type="ECO:0000313" key="1">
    <source>
        <dbReference type="EMBL" id="CAG8821629.1"/>
    </source>
</evidence>
<organism evidence="1 2">
    <name type="scientific">Racocetra fulgida</name>
    <dbReference type="NCBI Taxonomy" id="60492"/>
    <lineage>
        <taxon>Eukaryota</taxon>
        <taxon>Fungi</taxon>
        <taxon>Fungi incertae sedis</taxon>
        <taxon>Mucoromycota</taxon>
        <taxon>Glomeromycotina</taxon>
        <taxon>Glomeromycetes</taxon>
        <taxon>Diversisporales</taxon>
        <taxon>Gigasporaceae</taxon>
        <taxon>Racocetra</taxon>
    </lineage>
</organism>
<comment type="caution">
    <text evidence="1">The sequence shown here is derived from an EMBL/GenBank/DDBJ whole genome shotgun (WGS) entry which is preliminary data.</text>
</comment>
<name>A0A9N9KCU5_9GLOM</name>
<protein>
    <submittedName>
        <fullName evidence="1">409_t:CDS:1</fullName>
    </submittedName>
</protein>
<sequence>DFNQIRYFLENVLPNDLYDKLVDHNLDRKSSPNELNERYLPCTFLLKPRHFKIFENWIEE</sequence>
<feature type="non-terminal residue" evidence="1">
    <location>
        <position position="1"/>
    </location>
</feature>
<dbReference type="Proteomes" id="UP000789396">
    <property type="component" value="Unassembled WGS sequence"/>
</dbReference>
<dbReference type="AlphaFoldDB" id="A0A9N9KCU5"/>